<keyword evidence="6" id="KW-1185">Reference proteome</keyword>
<sequence>MAFPFDILHSEIIRTALEGEKDRCEAKDQFGTIRLQIIENLSGPADIDKYDGLVQKAFLHANAETKLETIGYRVGRQLVEKVSKEAPKLVTELEVVKFICKDFWSSVFGKQVDNLRTNHQGVYVVQDGRFTTLRTFPEGDQYVKESGYFLAFPCGLLRGALAGLNIRAVVTPTIESVPSVKFHIQIQAK</sequence>
<dbReference type="GO" id="GO:0005794">
    <property type="term" value="C:Golgi apparatus"/>
    <property type="evidence" value="ECO:0007669"/>
    <property type="project" value="UniProtKB-SubCell"/>
</dbReference>
<reference evidence="4 6" key="2">
    <citation type="submission" date="2022-04" db="EMBL/GenBank/DDBJ databases">
        <title>Chromosome-level reference genomes for two strains of Caenorhabditis briggsae: an improved platform for comparative genomics.</title>
        <authorList>
            <person name="Stevens L."/>
            <person name="Andersen E."/>
        </authorList>
    </citation>
    <scope>NUCLEOTIDE SEQUENCE [LARGE SCALE GENOMIC DNA]</scope>
    <source>
        <strain evidence="4">VX34</strain>
        <tissue evidence="4">Whole-organism</tissue>
    </source>
</reference>
<dbReference type="FunFam" id="3.30.1380.20:FF:000021">
    <property type="entry name" value="TRansport Protein Particle"/>
    <property type="match status" value="1"/>
</dbReference>
<dbReference type="Proteomes" id="UP000829354">
    <property type="component" value="Chromosome V"/>
</dbReference>
<evidence type="ECO:0000313" key="6">
    <source>
        <dbReference type="Proteomes" id="UP000829354"/>
    </source>
</evidence>
<dbReference type="PANTHER" id="PTHR12817">
    <property type="entry name" value="TRAFFICKING PROTEIN PARTICLE COMPLEX SUBUNIT 6B"/>
    <property type="match status" value="1"/>
</dbReference>
<evidence type="ECO:0000313" key="5">
    <source>
        <dbReference type="Proteomes" id="UP000827892"/>
    </source>
</evidence>
<proteinExistence type="inferred from homology"/>
<evidence type="ECO:0000256" key="1">
    <source>
        <dbReference type="ARBA" id="ARBA00004222"/>
    </source>
</evidence>
<dbReference type="InterPro" id="IPR037992">
    <property type="entry name" value="TRAPPC6/Trs33"/>
</dbReference>
<dbReference type="InterPro" id="IPR024096">
    <property type="entry name" value="NO_sig/Golgi_transp_ligand-bd"/>
</dbReference>
<dbReference type="AlphaFoldDB" id="A0AAE9A756"/>
<dbReference type="EMBL" id="CP092624">
    <property type="protein sequence ID" value="UMM36828.1"/>
    <property type="molecule type" value="Genomic_DNA"/>
</dbReference>
<dbReference type="Gene3D" id="3.30.1380.20">
    <property type="entry name" value="Trafficking protein particle complex subunit 3"/>
    <property type="match status" value="1"/>
</dbReference>
<evidence type="ECO:0000313" key="3">
    <source>
        <dbReference type="EMBL" id="ULT91054.1"/>
    </source>
</evidence>
<name>A0AAE9A756_CAEBR</name>
<dbReference type="EMBL" id="CP090895">
    <property type="protein sequence ID" value="ULT91054.1"/>
    <property type="molecule type" value="Genomic_DNA"/>
</dbReference>
<reference evidence="3 5" key="1">
    <citation type="submission" date="2022-02" db="EMBL/GenBank/DDBJ databases">
        <title>Chromosome-level reference genomes for two strains of Caenorhabditis briggsae: an improved platform for comparative genomics.</title>
        <authorList>
            <person name="Stevens L."/>
            <person name="Andersen E.C."/>
        </authorList>
    </citation>
    <scope>NUCLEOTIDE SEQUENCE [LARGE SCALE GENOMIC DNA]</scope>
    <source>
        <strain evidence="3">QX1410_ONT</strain>
        <tissue evidence="3">Whole-organism</tissue>
    </source>
</reference>
<dbReference type="PANTHER" id="PTHR12817:SF0">
    <property type="entry name" value="GEO08327P1"/>
    <property type="match status" value="1"/>
</dbReference>
<protein>
    <submittedName>
        <fullName evidence="3">Uncharacterized protein</fullName>
    </submittedName>
</protein>
<comment type="subcellular location">
    <subcellularLocation>
        <location evidence="1">Golgi apparatus</location>
        <location evidence="1">cis-Golgi network</location>
    </subcellularLocation>
</comment>
<evidence type="ECO:0000313" key="4">
    <source>
        <dbReference type="EMBL" id="UMM36828.1"/>
    </source>
</evidence>
<dbReference type="InterPro" id="IPR007194">
    <property type="entry name" value="TRAPP_component"/>
</dbReference>
<dbReference type="Pfam" id="PF04051">
    <property type="entry name" value="TRAPP"/>
    <property type="match status" value="1"/>
</dbReference>
<gene>
    <name evidence="3" type="ORF">L3Y34_008976</name>
    <name evidence="4" type="ORF">L5515_008813</name>
</gene>
<dbReference type="GO" id="GO:0048193">
    <property type="term" value="P:Golgi vesicle transport"/>
    <property type="evidence" value="ECO:0007669"/>
    <property type="project" value="InterPro"/>
</dbReference>
<dbReference type="CDD" id="cd14944">
    <property type="entry name" value="TRAPPC6A_Trs33"/>
    <property type="match status" value="1"/>
</dbReference>
<dbReference type="Proteomes" id="UP000827892">
    <property type="component" value="Chromosome V"/>
</dbReference>
<comment type="similarity">
    <text evidence="2">Belongs to the TRAPP small subunits family. BET3 subfamily.</text>
</comment>
<organism evidence="3 5">
    <name type="scientific">Caenorhabditis briggsae</name>
    <dbReference type="NCBI Taxonomy" id="6238"/>
    <lineage>
        <taxon>Eukaryota</taxon>
        <taxon>Metazoa</taxon>
        <taxon>Ecdysozoa</taxon>
        <taxon>Nematoda</taxon>
        <taxon>Chromadorea</taxon>
        <taxon>Rhabditida</taxon>
        <taxon>Rhabditina</taxon>
        <taxon>Rhabditomorpha</taxon>
        <taxon>Rhabditoidea</taxon>
        <taxon>Rhabditidae</taxon>
        <taxon>Peloderinae</taxon>
        <taxon>Caenorhabditis</taxon>
    </lineage>
</organism>
<evidence type="ECO:0000256" key="2">
    <source>
        <dbReference type="ARBA" id="ARBA00006218"/>
    </source>
</evidence>
<dbReference type="SUPFAM" id="SSF111126">
    <property type="entry name" value="Ligand-binding domain in the NO signalling and Golgi transport"/>
    <property type="match status" value="1"/>
</dbReference>
<accession>A0AAE9A756</accession>